<feature type="compositionally biased region" description="Polar residues" evidence="1">
    <location>
        <begin position="15"/>
        <end position="24"/>
    </location>
</feature>
<sequence length="105" mass="11733">MPVNVRADCWHRSDSQANEQEMTSNPVRKVIIVASSHTIKDAIPCLPVLATREKKFQKRPGRVSSLPGEPIKGALYERYSVHTTGDSEERSSDKREQGEDAVRTA</sequence>
<evidence type="ECO:0000313" key="3">
    <source>
        <dbReference type="Proteomes" id="UP001177670"/>
    </source>
</evidence>
<proteinExistence type="predicted"/>
<name>A0AA40G893_9HYME</name>
<organism evidence="2 3">
    <name type="scientific">Melipona bicolor</name>
    <dbReference type="NCBI Taxonomy" id="60889"/>
    <lineage>
        <taxon>Eukaryota</taxon>
        <taxon>Metazoa</taxon>
        <taxon>Ecdysozoa</taxon>
        <taxon>Arthropoda</taxon>
        <taxon>Hexapoda</taxon>
        <taxon>Insecta</taxon>
        <taxon>Pterygota</taxon>
        <taxon>Neoptera</taxon>
        <taxon>Endopterygota</taxon>
        <taxon>Hymenoptera</taxon>
        <taxon>Apocrita</taxon>
        <taxon>Aculeata</taxon>
        <taxon>Apoidea</taxon>
        <taxon>Anthophila</taxon>
        <taxon>Apidae</taxon>
        <taxon>Melipona</taxon>
    </lineage>
</organism>
<dbReference type="AlphaFoldDB" id="A0AA40G893"/>
<keyword evidence="3" id="KW-1185">Reference proteome</keyword>
<feature type="region of interest" description="Disordered" evidence="1">
    <location>
        <begin position="56"/>
        <end position="105"/>
    </location>
</feature>
<evidence type="ECO:0000256" key="1">
    <source>
        <dbReference type="SAM" id="MobiDB-lite"/>
    </source>
</evidence>
<feature type="compositionally biased region" description="Basic and acidic residues" evidence="1">
    <location>
        <begin position="85"/>
        <end position="105"/>
    </location>
</feature>
<accession>A0AA40G893</accession>
<protein>
    <submittedName>
        <fullName evidence="2">Uncharacterized protein</fullName>
    </submittedName>
</protein>
<dbReference type="Proteomes" id="UP001177670">
    <property type="component" value="Unassembled WGS sequence"/>
</dbReference>
<reference evidence="2" key="1">
    <citation type="submission" date="2021-10" db="EMBL/GenBank/DDBJ databases">
        <title>Melipona bicolor Genome sequencing and assembly.</title>
        <authorList>
            <person name="Araujo N.S."/>
            <person name="Arias M.C."/>
        </authorList>
    </citation>
    <scope>NUCLEOTIDE SEQUENCE</scope>
    <source>
        <strain evidence="2">USP_2M_L1-L4_2017</strain>
        <tissue evidence="2">Whole body</tissue>
    </source>
</reference>
<gene>
    <name evidence="2" type="ORF">K0M31_014292</name>
</gene>
<dbReference type="EMBL" id="JAHYIQ010000004">
    <property type="protein sequence ID" value="KAK1132924.1"/>
    <property type="molecule type" value="Genomic_DNA"/>
</dbReference>
<comment type="caution">
    <text evidence="2">The sequence shown here is derived from an EMBL/GenBank/DDBJ whole genome shotgun (WGS) entry which is preliminary data.</text>
</comment>
<feature type="region of interest" description="Disordered" evidence="1">
    <location>
        <begin position="1"/>
        <end position="24"/>
    </location>
</feature>
<evidence type="ECO:0000313" key="2">
    <source>
        <dbReference type="EMBL" id="KAK1132924.1"/>
    </source>
</evidence>